<keyword evidence="3" id="KW-1185">Reference proteome</keyword>
<feature type="compositionally biased region" description="Basic and acidic residues" evidence="1">
    <location>
        <begin position="82"/>
        <end position="92"/>
    </location>
</feature>
<sequence length="103" mass="12244">MRWHDHQLPFPGSSEHPWAAIYFNQAGPKKEKGINITNSRTFRPAIHQSGLWHRFDTVRPQRKWPLSLQNPGLEQKSRTLKRASEKKKDQEKKKKKVFFLLIE</sequence>
<organism evidence="2 3">
    <name type="scientific">Caerostris extrusa</name>
    <name type="common">Bark spider</name>
    <name type="synonym">Caerostris bankana</name>
    <dbReference type="NCBI Taxonomy" id="172846"/>
    <lineage>
        <taxon>Eukaryota</taxon>
        <taxon>Metazoa</taxon>
        <taxon>Ecdysozoa</taxon>
        <taxon>Arthropoda</taxon>
        <taxon>Chelicerata</taxon>
        <taxon>Arachnida</taxon>
        <taxon>Araneae</taxon>
        <taxon>Araneomorphae</taxon>
        <taxon>Entelegynae</taxon>
        <taxon>Araneoidea</taxon>
        <taxon>Araneidae</taxon>
        <taxon>Caerostris</taxon>
    </lineage>
</organism>
<evidence type="ECO:0000313" key="2">
    <source>
        <dbReference type="EMBL" id="GIY01572.1"/>
    </source>
</evidence>
<proteinExistence type="predicted"/>
<dbReference type="AlphaFoldDB" id="A0AAV4PZL6"/>
<name>A0AAV4PZL6_CAEEX</name>
<gene>
    <name evidence="2" type="primary">AVEN_205459_1</name>
    <name evidence="2" type="ORF">CEXT_593611</name>
</gene>
<dbReference type="Proteomes" id="UP001054945">
    <property type="component" value="Unassembled WGS sequence"/>
</dbReference>
<feature type="region of interest" description="Disordered" evidence="1">
    <location>
        <begin position="67"/>
        <end position="93"/>
    </location>
</feature>
<evidence type="ECO:0000313" key="3">
    <source>
        <dbReference type="Proteomes" id="UP001054945"/>
    </source>
</evidence>
<dbReference type="EMBL" id="BPLR01005340">
    <property type="protein sequence ID" value="GIY01572.1"/>
    <property type="molecule type" value="Genomic_DNA"/>
</dbReference>
<evidence type="ECO:0000256" key="1">
    <source>
        <dbReference type="SAM" id="MobiDB-lite"/>
    </source>
</evidence>
<comment type="caution">
    <text evidence="2">The sequence shown here is derived from an EMBL/GenBank/DDBJ whole genome shotgun (WGS) entry which is preliminary data.</text>
</comment>
<accession>A0AAV4PZL6</accession>
<reference evidence="2 3" key="1">
    <citation type="submission" date="2021-06" db="EMBL/GenBank/DDBJ databases">
        <title>Caerostris extrusa draft genome.</title>
        <authorList>
            <person name="Kono N."/>
            <person name="Arakawa K."/>
        </authorList>
    </citation>
    <scope>NUCLEOTIDE SEQUENCE [LARGE SCALE GENOMIC DNA]</scope>
</reference>
<protein>
    <submittedName>
        <fullName evidence="2">Uncharacterized protein</fullName>
    </submittedName>
</protein>